<dbReference type="Proteomes" id="UP000529795">
    <property type="component" value="Unassembled WGS sequence"/>
</dbReference>
<dbReference type="AlphaFoldDB" id="A0A840F2N8"/>
<dbReference type="Pfam" id="PF00593">
    <property type="entry name" value="TonB_dep_Rec_b-barrel"/>
    <property type="match status" value="1"/>
</dbReference>
<evidence type="ECO:0000313" key="16">
    <source>
        <dbReference type="EMBL" id="MBB4153613.1"/>
    </source>
</evidence>
<comment type="similarity">
    <text evidence="9 11">Belongs to the TonB-dependent receptor family.</text>
</comment>
<keyword evidence="4 9" id="KW-0812">Transmembrane</keyword>
<feature type="domain" description="TonB-dependent receptor-like beta-barrel" evidence="14">
    <location>
        <begin position="397"/>
        <end position="926"/>
    </location>
</feature>
<feature type="chain" id="PRO_5032803745" evidence="13">
    <location>
        <begin position="30"/>
        <end position="960"/>
    </location>
</feature>
<dbReference type="InterPro" id="IPR036942">
    <property type="entry name" value="Beta-barrel_TonB_sf"/>
</dbReference>
<dbReference type="PANTHER" id="PTHR47234:SF2">
    <property type="entry name" value="TONB-DEPENDENT RECEPTOR"/>
    <property type="match status" value="1"/>
</dbReference>
<keyword evidence="16" id="KW-0675">Receptor</keyword>
<proteinExistence type="inferred from homology"/>
<evidence type="ECO:0000256" key="9">
    <source>
        <dbReference type="PROSITE-ProRule" id="PRU01360"/>
    </source>
</evidence>
<dbReference type="InterPro" id="IPR037066">
    <property type="entry name" value="Plug_dom_sf"/>
</dbReference>
<keyword evidence="3 9" id="KW-1134">Transmembrane beta strand</keyword>
<evidence type="ECO:0000259" key="14">
    <source>
        <dbReference type="Pfam" id="PF00593"/>
    </source>
</evidence>
<comment type="caution">
    <text evidence="16">The sequence shown here is derived from an EMBL/GenBank/DDBJ whole genome shotgun (WGS) entry which is preliminary data.</text>
</comment>
<comment type="subcellular location">
    <subcellularLocation>
        <location evidence="1 9">Cell outer membrane</location>
        <topology evidence="1 9">Multi-pass membrane protein</topology>
    </subcellularLocation>
</comment>
<evidence type="ECO:0000256" key="4">
    <source>
        <dbReference type="ARBA" id="ARBA00022692"/>
    </source>
</evidence>
<keyword evidence="17" id="KW-1185">Reference proteome</keyword>
<evidence type="ECO:0000256" key="3">
    <source>
        <dbReference type="ARBA" id="ARBA00022452"/>
    </source>
</evidence>
<evidence type="ECO:0000256" key="13">
    <source>
        <dbReference type="SAM" id="SignalP"/>
    </source>
</evidence>
<evidence type="ECO:0000256" key="1">
    <source>
        <dbReference type="ARBA" id="ARBA00004571"/>
    </source>
</evidence>
<organism evidence="16 17">
    <name type="scientific">Sphingomonas jinjuensis</name>
    <dbReference type="NCBI Taxonomy" id="535907"/>
    <lineage>
        <taxon>Bacteria</taxon>
        <taxon>Pseudomonadati</taxon>
        <taxon>Pseudomonadota</taxon>
        <taxon>Alphaproteobacteria</taxon>
        <taxon>Sphingomonadales</taxon>
        <taxon>Sphingomonadaceae</taxon>
        <taxon>Sphingomonas</taxon>
    </lineage>
</organism>
<evidence type="ECO:0000256" key="11">
    <source>
        <dbReference type="RuleBase" id="RU003357"/>
    </source>
</evidence>
<keyword evidence="2 9" id="KW-0813">Transport</keyword>
<gene>
    <name evidence="16" type="ORF">GGQ80_001515</name>
</gene>
<dbReference type="GO" id="GO:0009279">
    <property type="term" value="C:cell outer membrane"/>
    <property type="evidence" value="ECO:0007669"/>
    <property type="project" value="UniProtKB-SubCell"/>
</dbReference>
<keyword evidence="5 13" id="KW-0732">Signal</keyword>
<keyword evidence="8 9" id="KW-0998">Cell outer membrane</keyword>
<evidence type="ECO:0000256" key="2">
    <source>
        <dbReference type="ARBA" id="ARBA00022448"/>
    </source>
</evidence>
<dbReference type="Gene3D" id="2.170.130.10">
    <property type="entry name" value="TonB-dependent receptor, plug domain"/>
    <property type="match status" value="1"/>
</dbReference>
<reference evidence="16 17" key="1">
    <citation type="submission" date="2020-08" db="EMBL/GenBank/DDBJ databases">
        <title>Genomic Encyclopedia of Type Strains, Phase IV (KMG-IV): sequencing the most valuable type-strain genomes for metagenomic binning, comparative biology and taxonomic classification.</title>
        <authorList>
            <person name="Goeker M."/>
        </authorList>
    </citation>
    <scope>NUCLEOTIDE SEQUENCE [LARGE SCALE GENOMIC DNA]</scope>
    <source>
        <strain evidence="16 17">YC6723</strain>
    </source>
</reference>
<keyword evidence="7 9" id="KW-0472">Membrane</keyword>
<dbReference type="PANTHER" id="PTHR47234">
    <property type="match status" value="1"/>
</dbReference>
<dbReference type="RefSeq" id="WP_246346934.1">
    <property type="nucleotide sequence ID" value="NZ_JACIEV010000003.1"/>
</dbReference>
<evidence type="ECO:0000313" key="17">
    <source>
        <dbReference type="Proteomes" id="UP000529795"/>
    </source>
</evidence>
<feature type="compositionally biased region" description="Low complexity" evidence="12">
    <location>
        <begin position="98"/>
        <end position="111"/>
    </location>
</feature>
<evidence type="ECO:0000259" key="15">
    <source>
        <dbReference type="Pfam" id="PF07715"/>
    </source>
</evidence>
<dbReference type="InterPro" id="IPR039426">
    <property type="entry name" value="TonB-dep_rcpt-like"/>
</dbReference>
<evidence type="ECO:0000256" key="7">
    <source>
        <dbReference type="ARBA" id="ARBA00023136"/>
    </source>
</evidence>
<dbReference type="PROSITE" id="PS52016">
    <property type="entry name" value="TONB_DEPENDENT_REC_3"/>
    <property type="match status" value="1"/>
</dbReference>
<feature type="short sequence motif" description="TonB box" evidence="10">
    <location>
        <begin position="49"/>
        <end position="55"/>
    </location>
</feature>
<dbReference type="InterPro" id="IPR012910">
    <property type="entry name" value="Plug_dom"/>
</dbReference>
<dbReference type="PROSITE" id="PS00430">
    <property type="entry name" value="TONB_DEPENDENT_REC_1"/>
    <property type="match status" value="1"/>
</dbReference>
<accession>A0A840F2N8</accession>
<dbReference type="EMBL" id="JACIEV010000003">
    <property type="protein sequence ID" value="MBB4153613.1"/>
    <property type="molecule type" value="Genomic_DNA"/>
</dbReference>
<feature type="region of interest" description="Disordered" evidence="12">
    <location>
        <begin position="98"/>
        <end position="118"/>
    </location>
</feature>
<dbReference type="InterPro" id="IPR010916">
    <property type="entry name" value="TonB_box_CS"/>
</dbReference>
<dbReference type="SUPFAM" id="SSF56935">
    <property type="entry name" value="Porins"/>
    <property type="match status" value="1"/>
</dbReference>
<feature type="signal peptide" evidence="13">
    <location>
        <begin position="1"/>
        <end position="29"/>
    </location>
</feature>
<protein>
    <submittedName>
        <fullName evidence="16">Iron complex outermembrane receptor protein</fullName>
    </submittedName>
</protein>
<dbReference type="InterPro" id="IPR000531">
    <property type="entry name" value="Beta-barrel_TonB"/>
</dbReference>
<dbReference type="Pfam" id="PF07715">
    <property type="entry name" value="Plug"/>
    <property type="match status" value="1"/>
</dbReference>
<evidence type="ECO:0000256" key="12">
    <source>
        <dbReference type="SAM" id="MobiDB-lite"/>
    </source>
</evidence>
<evidence type="ECO:0000256" key="8">
    <source>
        <dbReference type="ARBA" id="ARBA00023237"/>
    </source>
</evidence>
<feature type="domain" description="TonB-dependent receptor plug" evidence="15">
    <location>
        <begin position="64"/>
        <end position="188"/>
    </location>
</feature>
<evidence type="ECO:0000256" key="5">
    <source>
        <dbReference type="ARBA" id="ARBA00022729"/>
    </source>
</evidence>
<evidence type="ECO:0000256" key="6">
    <source>
        <dbReference type="ARBA" id="ARBA00023077"/>
    </source>
</evidence>
<keyword evidence="6 10" id="KW-0798">TonB box</keyword>
<dbReference type="Gene3D" id="2.40.170.20">
    <property type="entry name" value="TonB-dependent receptor, beta-barrel domain"/>
    <property type="match status" value="1"/>
</dbReference>
<sequence>MSLAMLSLRHRARLGVALGAMLASMPAYAQTTAAPADQTGAATADEGETVVVTGSRIRRDPLAQAAPLTTIDNADIARTGLSSIGDVLQRLPGSAGGLNSRFNRSGNNGNPPDGGGVGAGSAEIDLRYLGSRRTLVLLDGQRFINGTAASGVPGAVDLNAIPDSMVERIEVLRDGASTTYGSDAIAGVVNIITRKRQNGFLASAQVGAYPQGDGVTQNYQLSWGHRDEGAGVSFVAGVNYIKQGSVFAGDRPYYSFPNPGATACTTSCSSGTPNGRFLVNNPVTGVGMNLTLKSNPLTTPRFDPANPTGANSDFKQFTVADRFNFRPYNYLLTPQERFGAFINFQGDLGDSVRFSTKVIYNRRTSDNQAAPLPLFVGPDAGNGNLLDTISIDRTNPFNPFGVTLAAGNAGLARNYDFIGRRFVENGPRHYSQEVNTMYIGSTLDGQIPIGAGTWYWDANVIYAENSAKQVAHGNVNAANLARALGPISQCTGSCVPFNIFGGAGSITPAMINYVTFEQRDRSEQAMVDATFNVTGTLFNLPAGPLGLAAGYEYRKQIGSFTPDPIVAAGLGSDIPAQATRGGFDVNEVYAELSIPVLKDVPFFRLLEGSFAARYSDYSTSGSRTTMKGGLSWKPINDLRLRGTWAQGFRAPSIGELFGTPSRFDGGVIDPCSDFNNNGASATVKQNCIARGVPANGSYVQTNQQLPILTGGNRALRPETSESWVVGGVYSPSWANGIGRLTLEADYYTITVDNAISSIGADVLLANCTQTNDPVACGAITRSTSGAITQIRGLLQNIASLKSEGLDLILSYRSPSVGAGTFGLTWSSNVLFEYSTTLPTATGSSKLERQGTERGDQAYPRFKSNATLDWSSAAFTAALTGRYIGRVTEPAYDNRVMHPILYLDAQVGWTPGIWDQRLSLTLGVNNILGKRAPDCLSCGGFDPTTYDLPDQFGYARIALKF</sequence>
<evidence type="ECO:0000256" key="10">
    <source>
        <dbReference type="PROSITE-ProRule" id="PRU10143"/>
    </source>
</evidence>
<name>A0A840F2N8_9SPHN</name>